<keyword evidence="4" id="KW-1185">Reference proteome</keyword>
<reference evidence="3" key="1">
    <citation type="submission" date="2023-01" db="EMBL/GenBank/DDBJ databases">
        <title>Genome assembly of the deep-sea coral Lophelia pertusa.</title>
        <authorList>
            <person name="Herrera S."/>
            <person name="Cordes E."/>
        </authorList>
    </citation>
    <scope>NUCLEOTIDE SEQUENCE</scope>
    <source>
        <strain evidence="3">USNM1676648</strain>
        <tissue evidence="3">Polyp</tissue>
    </source>
</reference>
<proteinExistence type="predicted"/>
<gene>
    <name evidence="3" type="ORF">OS493_016735</name>
</gene>
<protein>
    <submittedName>
        <fullName evidence="3">Uncharacterized protein</fullName>
    </submittedName>
</protein>
<dbReference type="AlphaFoldDB" id="A0A9W9Z0J7"/>
<organism evidence="3 4">
    <name type="scientific">Desmophyllum pertusum</name>
    <dbReference type="NCBI Taxonomy" id="174260"/>
    <lineage>
        <taxon>Eukaryota</taxon>
        <taxon>Metazoa</taxon>
        <taxon>Cnidaria</taxon>
        <taxon>Anthozoa</taxon>
        <taxon>Hexacorallia</taxon>
        <taxon>Scleractinia</taxon>
        <taxon>Caryophylliina</taxon>
        <taxon>Caryophylliidae</taxon>
        <taxon>Desmophyllum</taxon>
    </lineage>
</organism>
<feature type="coiled-coil region" evidence="1">
    <location>
        <begin position="144"/>
        <end position="171"/>
    </location>
</feature>
<feature type="compositionally biased region" description="Basic and acidic residues" evidence="2">
    <location>
        <begin position="191"/>
        <end position="202"/>
    </location>
</feature>
<evidence type="ECO:0000256" key="1">
    <source>
        <dbReference type="SAM" id="Coils"/>
    </source>
</evidence>
<sequence length="353" mass="40214">MADGGYDEREPLDRTNTMNKRPERAPRTAEHSFTVSQDPTALRRLRLEEAQRKIKYYYPNHENLDLTINDSDRIVVKGSRGGNIEVFKVDGKSLLANFINKFATLGTQREPFLNELVKNLAEKKIYISEQQTISKYTSKDSSTRALAERNIKQEQDQIKQINKRISKIDELTLPSSEGIPETPTFEQCSQHNEERDKRQQELRQEKDILTRSVAEPKDRKEIPLKFTTHESSDGILIETTYSTESFTFDKDLANILEINEENRHHINFARIGIVIGAPLASVSALCGFASAGMAGAIKKLESKMSKHEKIYTLAIAKRDSISGLVSKALDDNKVTDDELRIINSEILKYRDLK</sequence>
<accession>A0A9W9Z0J7</accession>
<evidence type="ECO:0000313" key="3">
    <source>
        <dbReference type="EMBL" id="KAJ7372815.1"/>
    </source>
</evidence>
<feature type="region of interest" description="Disordered" evidence="2">
    <location>
        <begin position="174"/>
        <end position="202"/>
    </location>
</feature>
<evidence type="ECO:0000256" key="2">
    <source>
        <dbReference type="SAM" id="MobiDB-lite"/>
    </source>
</evidence>
<dbReference type="OrthoDB" id="5974958at2759"/>
<feature type="compositionally biased region" description="Basic and acidic residues" evidence="2">
    <location>
        <begin position="20"/>
        <end position="30"/>
    </location>
</feature>
<dbReference type="Proteomes" id="UP001163046">
    <property type="component" value="Unassembled WGS sequence"/>
</dbReference>
<evidence type="ECO:0000313" key="4">
    <source>
        <dbReference type="Proteomes" id="UP001163046"/>
    </source>
</evidence>
<keyword evidence="1" id="KW-0175">Coiled coil</keyword>
<comment type="caution">
    <text evidence="3">The sequence shown here is derived from an EMBL/GenBank/DDBJ whole genome shotgun (WGS) entry which is preliminary data.</text>
</comment>
<feature type="region of interest" description="Disordered" evidence="2">
    <location>
        <begin position="1"/>
        <end position="33"/>
    </location>
</feature>
<name>A0A9W9Z0J7_9CNID</name>
<feature type="compositionally biased region" description="Basic and acidic residues" evidence="2">
    <location>
        <begin position="1"/>
        <end position="13"/>
    </location>
</feature>
<dbReference type="EMBL" id="MU826834">
    <property type="protein sequence ID" value="KAJ7372815.1"/>
    <property type="molecule type" value="Genomic_DNA"/>
</dbReference>